<dbReference type="Pfam" id="PF13556">
    <property type="entry name" value="HTH_30"/>
    <property type="match status" value="1"/>
</dbReference>
<dbReference type="Proteomes" id="UP000001685">
    <property type="component" value="Chromosome"/>
</dbReference>
<feature type="domain" description="PucR C-terminal helix-turn-helix" evidence="2">
    <location>
        <begin position="326"/>
        <end position="383"/>
    </location>
</feature>
<dbReference type="EMBL" id="AP009493">
    <property type="protein sequence ID" value="BAG18819.1"/>
    <property type="molecule type" value="Genomic_DNA"/>
</dbReference>
<dbReference type="KEGG" id="sgr:SGR_1990"/>
<dbReference type="PANTHER" id="PTHR33744:SF17">
    <property type="entry name" value="CONSERVED PROTEIN"/>
    <property type="match status" value="1"/>
</dbReference>
<sequence>MQNGGVTGDYQELVDEISALLDAPATLENRDFGLVAFGAHDSDDDSAMDPVRTRSILTRRSTPAVRAWFEGFGITRATGPVRIPAAPEAGVFRDRICLPVRHRGVVLGYVWLLDADPGPSDERLNAAMEVAARIGALLSDEARAGADLSREFGAALTAGPGRQRDTAVAALGEALGQDADGLHTVLCVTPWADDTPAVRGVASAAALATVAAPGGAGPLSLAALVRLRAPDRLDPALSAADRLRADAGPAATGGIATPRRGLDGLTVSWREATASARAARAEPRLGPVARWSAIGPYRLLTALPGAADAPGDPVVAPLLTPPHRELAHTAEVFLDHAGQAGRTAAALGIHRQTLYYRLSRIQQITGLDLNDGEDRLLLHMAVKRARL</sequence>
<name>B1VZ64_STRGG</name>
<evidence type="ECO:0000259" key="3">
    <source>
        <dbReference type="Pfam" id="PF17853"/>
    </source>
</evidence>
<gene>
    <name evidence="4" type="ordered locus">SGR_1990</name>
</gene>
<dbReference type="InterPro" id="IPR051448">
    <property type="entry name" value="CdaR-like_regulators"/>
</dbReference>
<dbReference type="AlphaFoldDB" id="B1VZ64"/>
<dbReference type="InterPro" id="IPR041522">
    <property type="entry name" value="CdaR_GGDEF"/>
</dbReference>
<protein>
    <submittedName>
        <fullName evidence="4">Transcriptional regulator</fullName>
    </submittedName>
</protein>
<dbReference type="PANTHER" id="PTHR33744">
    <property type="entry name" value="CARBOHYDRATE DIACID REGULATOR"/>
    <property type="match status" value="1"/>
</dbReference>
<proteinExistence type="inferred from homology"/>
<accession>B1VZ64</accession>
<dbReference type="HOGENOM" id="CLU_017436_7_2_11"/>
<evidence type="ECO:0000313" key="4">
    <source>
        <dbReference type="EMBL" id="BAG18819.1"/>
    </source>
</evidence>
<evidence type="ECO:0000313" key="5">
    <source>
        <dbReference type="Proteomes" id="UP000001685"/>
    </source>
</evidence>
<dbReference type="Pfam" id="PF17853">
    <property type="entry name" value="GGDEF_2"/>
    <property type="match status" value="1"/>
</dbReference>
<comment type="similarity">
    <text evidence="1">Belongs to the CdaR family.</text>
</comment>
<evidence type="ECO:0000256" key="1">
    <source>
        <dbReference type="ARBA" id="ARBA00006754"/>
    </source>
</evidence>
<feature type="domain" description="CdaR GGDEF-like" evidence="3">
    <location>
        <begin position="161"/>
        <end position="277"/>
    </location>
</feature>
<dbReference type="InterPro" id="IPR042070">
    <property type="entry name" value="PucR_C-HTH_sf"/>
</dbReference>
<evidence type="ECO:0000259" key="2">
    <source>
        <dbReference type="Pfam" id="PF13556"/>
    </source>
</evidence>
<dbReference type="eggNOG" id="COG2508">
    <property type="taxonomic scope" value="Bacteria"/>
</dbReference>
<organism evidence="4 5">
    <name type="scientific">Streptomyces griseus subsp. griseus (strain JCM 4626 / CBS 651.72 / NBRC 13350 / KCC S-0626 / ISP 5235)</name>
    <dbReference type="NCBI Taxonomy" id="455632"/>
    <lineage>
        <taxon>Bacteria</taxon>
        <taxon>Bacillati</taxon>
        <taxon>Actinomycetota</taxon>
        <taxon>Actinomycetes</taxon>
        <taxon>Kitasatosporales</taxon>
        <taxon>Streptomycetaceae</taxon>
        <taxon>Streptomyces</taxon>
    </lineage>
</organism>
<dbReference type="InterPro" id="IPR025736">
    <property type="entry name" value="PucR_C-HTH_dom"/>
</dbReference>
<dbReference type="Gene3D" id="1.10.10.2840">
    <property type="entry name" value="PucR C-terminal helix-turn-helix domain"/>
    <property type="match status" value="1"/>
</dbReference>
<reference evidence="5" key="1">
    <citation type="journal article" date="2008" name="J. Bacteriol.">
        <title>Genome sequence of the streptomycin-producing microorganism Streptomyces griseus IFO 13350.</title>
        <authorList>
            <person name="Ohnishi Y."/>
            <person name="Ishikawa J."/>
            <person name="Hara H."/>
            <person name="Suzuki H."/>
            <person name="Ikenoya M."/>
            <person name="Ikeda H."/>
            <person name="Yamashita A."/>
            <person name="Hattori M."/>
            <person name="Horinouchi S."/>
        </authorList>
    </citation>
    <scope>NUCLEOTIDE SEQUENCE [LARGE SCALE GENOMIC DNA]</scope>
    <source>
        <strain evidence="5">JCM 4626 / NBRC 13350</strain>
    </source>
</reference>